<evidence type="ECO:0000313" key="1">
    <source>
        <dbReference type="EMBL" id="HJG80323.1"/>
    </source>
</evidence>
<dbReference type="Proteomes" id="UP000784435">
    <property type="component" value="Unassembled WGS sequence"/>
</dbReference>
<dbReference type="EMBL" id="DYUK01000167">
    <property type="protein sequence ID" value="HJG80323.1"/>
    <property type="molecule type" value="Genomic_DNA"/>
</dbReference>
<comment type="caution">
    <text evidence="1">The sequence shown here is derived from an EMBL/GenBank/DDBJ whole genome shotgun (WGS) entry which is preliminary data.</text>
</comment>
<accession>A0A921SNX2</accession>
<organism evidence="1 2">
    <name type="scientific">Brevibacterium senegalense</name>
    <dbReference type="NCBI Taxonomy" id="1033736"/>
    <lineage>
        <taxon>Bacteria</taxon>
        <taxon>Bacillati</taxon>
        <taxon>Actinomycetota</taxon>
        <taxon>Actinomycetes</taxon>
        <taxon>Micrococcales</taxon>
        <taxon>Brevibacteriaceae</taxon>
        <taxon>Brevibacterium</taxon>
    </lineage>
</organism>
<reference evidence="1" key="2">
    <citation type="submission" date="2021-09" db="EMBL/GenBank/DDBJ databases">
        <authorList>
            <person name="Gilroy R."/>
        </authorList>
    </citation>
    <scope>NUCLEOTIDE SEQUENCE</scope>
    <source>
        <strain evidence="1">ChiGjej5B5-7349</strain>
    </source>
</reference>
<gene>
    <name evidence="1" type="ORF">K8V08_07910</name>
</gene>
<reference evidence="1" key="1">
    <citation type="journal article" date="2021" name="PeerJ">
        <title>Extensive microbial diversity within the chicken gut microbiome revealed by metagenomics and culture.</title>
        <authorList>
            <person name="Gilroy R."/>
            <person name="Ravi A."/>
            <person name="Getino M."/>
            <person name="Pursley I."/>
            <person name="Horton D.L."/>
            <person name="Alikhan N.F."/>
            <person name="Baker D."/>
            <person name="Gharbi K."/>
            <person name="Hall N."/>
            <person name="Watson M."/>
            <person name="Adriaenssens E.M."/>
            <person name="Foster-Nyarko E."/>
            <person name="Jarju S."/>
            <person name="Secka A."/>
            <person name="Antonio M."/>
            <person name="Oren A."/>
            <person name="Chaudhuri R.R."/>
            <person name="La Ragione R."/>
            <person name="Hildebrand F."/>
            <person name="Pallen M.J."/>
        </authorList>
    </citation>
    <scope>NUCLEOTIDE SEQUENCE</scope>
    <source>
        <strain evidence="1">ChiGjej5B5-7349</strain>
    </source>
</reference>
<dbReference type="AlphaFoldDB" id="A0A921SNX2"/>
<protein>
    <submittedName>
        <fullName evidence="1">Uncharacterized protein</fullName>
    </submittedName>
</protein>
<name>A0A921SNX2_9MICO</name>
<proteinExistence type="predicted"/>
<evidence type="ECO:0000313" key="2">
    <source>
        <dbReference type="Proteomes" id="UP000784435"/>
    </source>
</evidence>
<sequence length="140" mass="15279">MEDTLQAIDEYFYFTSGFTEKHNDGIEGLADRNIISSGLRDAHLDAAEEASSENQTLVGTVTVTEAAVWEYDEGTYGYFGVCLDLDGWGLVDADTSQPPEDGGELSSRLQLAEIEAKFEGTDPVLQNLRFGDPSNECSNL</sequence>